<evidence type="ECO:0000313" key="1">
    <source>
        <dbReference type="EMBL" id="KKL81213.1"/>
    </source>
</evidence>
<dbReference type="AlphaFoldDB" id="A0A0F9F4J5"/>
<name>A0A0F9F4J5_9ZZZZ</name>
<comment type="caution">
    <text evidence="1">The sequence shown here is derived from an EMBL/GenBank/DDBJ whole genome shotgun (WGS) entry which is preliminary data.</text>
</comment>
<dbReference type="EMBL" id="LAZR01022631">
    <property type="protein sequence ID" value="KKL81213.1"/>
    <property type="molecule type" value="Genomic_DNA"/>
</dbReference>
<feature type="non-terminal residue" evidence="1">
    <location>
        <position position="452"/>
    </location>
</feature>
<sequence length="452" mass="49809">MAAIETKPIVVEPITLEPITDPSAPPPAEFVPEIIPPLKIEERFGFPAMNREQEWLFEHTPREMKSYIEFTPRGPTFFDGLQKDNPGIAEKITRAQKAGYTNRQIVLNVERMVGEALDAGYSDGQIEKNLYFAYQDYGFIDRPLISYFYGRPKNVLEKAWDYVGTTPDYETSPVKHELRAVVERGLNTFSMGLTDAIQEEVAMPRTIPGTIGGSIASLLGFIHGPLKAAKSLIGGRLAPTSSGLRGVAQVMVEGGATLGLAGFLSDAVPAFTQSQTQTEAAVRVLESTGNMALVGLLYPIAGVVPTKSLRMAVGLAAMDYIRGRGEFTIDDVVRGIQDGTIDNEELAERAFGYLVDLYFLNKVKPMREQLAGLKKNAMIRKMLQLEADETEGIILQLRKANMIPGDPERFLDGIGKWDKIVAFGSEKEFGKAYRTIQAEQTKLARKLQAAIE</sequence>
<accession>A0A0F9F4J5</accession>
<reference evidence="1" key="1">
    <citation type="journal article" date="2015" name="Nature">
        <title>Complex archaea that bridge the gap between prokaryotes and eukaryotes.</title>
        <authorList>
            <person name="Spang A."/>
            <person name="Saw J.H."/>
            <person name="Jorgensen S.L."/>
            <person name="Zaremba-Niedzwiedzka K."/>
            <person name="Martijn J."/>
            <person name="Lind A.E."/>
            <person name="van Eijk R."/>
            <person name="Schleper C."/>
            <person name="Guy L."/>
            <person name="Ettema T.J."/>
        </authorList>
    </citation>
    <scope>NUCLEOTIDE SEQUENCE</scope>
</reference>
<organism evidence="1">
    <name type="scientific">marine sediment metagenome</name>
    <dbReference type="NCBI Taxonomy" id="412755"/>
    <lineage>
        <taxon>unclassified sequences</taxon>
        <taxon>metagenomes</taxon>
        <taxon>ecological metagenomes</taxon>
    </lineage>
</organism>
<proteinExistence type="predicted"/>
<protein>
    <submittedName>
        <fullName evidence="1">Uncharacterized protein</fullName>
    </submittedName>
</protein>
<gene>
    <name evidence="1" type="ORF">LCGC14_1997020</name>
</gene>